<evidence type="ECO:0000259" key="2">
    <source>
        <dbReference type="SMART" id="SM00860"/>
    </source>
</evidence>
<dbReference type="Proteomes" id="UP000027195">
    <property type="component" value="Unassembled WGS sequence"/>
</dbReference>
<feature type="compositionally biased region" description="Low complexity" evidence="1">
    <location>
        <begin position="524"/>
        <end position="547"/>
    </location>
</feature>
<dbReference type="InterPro" id="IPR037883">
    <property type="entry name" value="Knr4/Smi1-like_sf"/>
</dbReference>
<feature type="compositionally biased region" description="Low complexity" evidence="1">
    <location>
        <begin position="570"/>
        <end position="582"/>
    </location>
</feature>
<feature type="compositionally biased region" description="Pro residues" evidence="1">
    <location>
        <begin position="444"/>
        <end position="458"/>
    </location>
</feature>
<dbReference type="InParanoid" id="A0A067M7F0"/>
<dbReference type="SUPFAM" id="SSF160631">
    <property type="entry name" value="SMI1/KNR4-like"/>
    <property type="match status" value="1"/>
</dbReference>
<dbReference type="OrthoDB" id="2305498at2759"/>
<dbReference type="Pfam" id="PF09346">
    <property type="entry name" value="SMI1_KNR4"/>
    <property type="match status" value="1"/>
</dbReference>
<feature type="region of interest" description="Disordered" evidence="1">
    <location>
        <begin position="424"/>
        <end position="458"/>
    </location>
</feature>
<protein>
    <recommendedName>
        <fullName evidence="2">Knr4/Smi1-like domain-containing protein</fullName>
    </recommendedName>
</protein>
<organism evidence="3 4">
    <name type="scientific">Botryobasidium botryosum (strain FD-172 SS1)</name>
    <dbReference type="NCBI Taxonomy" id="930990"/>
    <lineage>
        <taxon>Eukaryota</taxon>
        <taxon>Fungi</taxon>
        <taxon>Dikarya</taxon>
        <taxon>Basidiomycota</taxon>
        <taxon>Agaricomycotina</taxon>
        <taxon>Agaricomycetes</taxon>
        <taxon>Cantharellales</taxon>
        <taxon>Botryobasidiaceae</taxon>
        <taxon>Botryobasidium</taxon>
    </lineage>
</organism>
<evidence type="ECO:0000256" key="1">
    <source>
        <dbReference type="SAM" id="MobiDB-lite"/>
    </source>
</evidence>
<keyword evidence="4" id="KW-1185">Reference proteome</keyword>
<feature type="compositionally biased region" description="Polar residues" evidence="1">
    <location>
        <begin position="500"/>
        <end position="515"/>
    </location>
</feature>
<dbReference type="AlphaFoldDB" id="A0A067M7F0"/>
<feature type="domain" description="Knr4/Smi1-like" evidence="2">
    <location>
        <begin position="150"/>
        <end position="303"/>
    </location>
</feature>
<feature type="compositionally biased region" description="Basic and acidic residues" evidence="1">
    <location>
        <begin position="593"/>
        <end position="608"/>
    </location>
</feature>
<feature type="region of interest" description="Disordered" evidence="1">
    <location>
        <begin position="8"/>
        <end position="106"/>
    </location>
</feature>
<feature type="compositionally biased region" description="Low complexity" evidence="1">
    <location>
        <begin position="91"/>
        <end position="106"/>
    </location>
</feature>
<feature type="compositionally biased region" description="Basic and acidic residues" evidence="1">
    <location>
        <begin position="677"/>
        <end position="699"/>
    </location>
</feature>
<feature type="compositionally biased region" description="Polar residues" evidence="1">
    <location>
        <begin position="56"/>
        <end position="65"/>
    </location>
</feature>
<dbReference type="STRING" id="930990.A0A067M7F0"/>
<feature type="compositionally biased region" description="Low complexity" evidence="1">
    <location>
        <begin position="42"/>
        <end position="55"/>
    </location>
</feature>
<name>A0A067M7F0_BOTB1</name>
<feature type="compositionally biased region" description="Acidic residues" evidence="1">
    <location>
        <begin position="620"/>
        <end position="634"/>
    </location>
</feature>
<reference evidence="4" key="1">
    <citation type="journal article" date="2014" name="Proc. Natl. Acad. Sci. U.S.A.">
        <title>Extensive sampling of basidiomycete genomes demonstrates inadequacy of the white-rot/brown-rot paradigm for wood decay fungi.</title>
        <authorList>
            <person name="Riley R."/>
            <person name="Salamov A.A."/>
            <person name="Brown D.W."/>
            <person name="Nagy L.G."/>
            <person name="Floudas D."/>
            <person name="Held B.W."/>
            <person name="Levasseur A."/>
            <person name="Lombard V."/>
            <person name="Morin E."/>
            <person name="Otillar R."/>
            <person name="Lindquist E.A."/>
            <person name="Sun H."/>
            <person name="LaButti K.M."/>
            <person name="Schmutz J."/>
            <person name="Jabbour D."/>
            <person name="Luo H."/>
            <person name="Baker S.E."/>
            <person name="Pisabarro A.G."/>
            <person name="Walton J.D."/>
            <person name="Blanchette R.A."/>
            <person name="Henrissat B."/>
            <person name="Martin F."/>
            <person name="Cullen D."/>
            <person name="Hibbett D.S."/>
            <person name="Grigoriev I.V."/>
        </authorList>
    </citation>
    <scope>NUCLEOTIDE SEQUENCE [LARGE SCALE GENOMIC DNA]</scope>
    <source>
        <strain evidence="4">FD-172 SS1</strain>
    </source>
</reference>
<evidence type="ECO:0000313" key="4">
    <source>
        <dbReference type="Proteomes" id="UP000027195"/>
    </source>
</evidence>
<evidence type="ECO:0000313" key="3">
    <source>
        <dbReference type="EMBL" id="KDQ11703.1"/>
    </source>
</evidence>
<proteinExistence type="predicted"/>
<dbReference type="SMART" id="SM00860">
    <property type="entry name" value="SMI1_KNR4"/>
    <property type="match status" value="1"/>
</dbReference>
<sequence>MNSLLNALSSVFRGAPPSDIHTPSTSPVRRRQMLSSTDDAFSLPTHSPTLPSPSTAMQSPNSASYTYPPPAHGATSGTYDYVPFSTPSEATGSRGRTTNSSGNNNNPLLPVHQSHLSPNQPYPPLNQTWERLRNWLSNEYPELGDTLNYGIHPAALEQLEMAFGFTLPPAVRESYLVVDGQEVESSAGCTDGLFFGLALLPLEDALEEWGFWREVDDDPTTGGNVALRDGMHSIPAGWIRREYSSKGWIPLATDRTGNYLGVDLNPDTSGAVGQVIIFGRDFDTKVVLFRGEGEAGWARWLASFVDELESGEGFEVGVADNSSDDSEDGIGYESYFGAQSHGGGKGGVGALRLVGEYKGWNVLEALADRSFHRWREAGLVPISASPSTNEIDEPGRIGLGALGVGTGLGSEVHIPVVAEADVAGPSGSGSGPEFATTSTAAPIARPPPPTISITVPPPAPLSLPTFKDILASPSSSAPPSPASEIGSGVSLRTFARENSMDSNTGGPLSYGSQSVVEEIPLVTPSPATPATAPSASATPSADTPTATLTHEAMLPAERTSSESRSLLTDPTSPTTPTSAKSPSSPPSKSKKRGSTDRKVSPPKAKELATKPLPKDPVSSESEDGVVIEKEDAEGAENQRPRSRLRLGGSSSLDLSSSVSDLHSREGASSPIGGSRRGGKDSPSGERKDKEKKKVFDNFKRFSANLSGGKRKKHDSTSTVV</sequence>
<feature type="region of interest" description="Disordered" evidence="1">
    <location>
        <begin position="494"/>
        <end position="720"/>
    </location>
</feature>
<dbReference type="HOGENOM" id="CLU_023415_0_0_1"/>
<dbReference type="GO" id="GO:0043332">
    <property type="term" value="C:mating projection tip"/>
    <property type="evidence" value="ECO:0007669"/>
    <property type="project" value="TreeGrafter"/>
</dbReference>
<dbReference type="InterPro" id="IPR051873">
    <property type="entry name" value="KNR4/SMI1_regulator"/>
</dbReference>
<dbReference type="GO" id="GO:0070880">
    <property type="term" value="P:fungal-type cell wall beta-glucan biosynthetic process"/>
    <property type="evidence" value="ECO:0007669"/>
    <property type="project" value="TreeGrafter"/>
</dbReference>
<dbReference type="EMBL" id="KL198056">
    <property type="protein sequence ID" value="KDQ11703.1"/>
    <property type="molecule type" value="Genomic_DNA"/>
</dbReference>
<gene>
    <name evidence="3" type="ORF">BOTBODRAFT_135508</name>
</gene>
<dbReference type="PANTHER" id="PTHR47432">
    <property type="entry name" value="CELL WALL ASSEMBLY REGULATOR SMI1"/>
    <property type="match status" value="1"/>
</dbReference>
<feature type="compositionally biased region" description="Low complexity" evidence="1">
    <location>
        <begin position="645"/>
        <end position="660"/>
    </location>
</feature>
<dbReference type="PANTHER" id="PTHR47432:SF1">
    <property type="entry name" value="CELL WALL ASSEMBLY REGULATOR SMI1"/>
    <property type="match status" value="1"/>
</dbReference>
<dbReference type="InterPro" id="IPR018958">
    <property type="entry name" value="Knr4/Smi1-like_dom"/>
</dbReference>
<feature type="compositionally biased region" description="Polar residues" evidence="1">
    <location>
        <begin position="21"/>
        <end position="39"/>
    </location>
</feature>
<accession>A0A067M7F0</accession>